<protein>
    <submittedName>
        <fullName evidence="2">YqjD family protein</fullName>
    </submittedName>
</protein>
<dbReference type="Proteomes" id="UP001596018">
    <property type="component" value="Unassembled WGS sequence"/>
</dbReference>
<name>A0ABW0JRU5_9GAMM</name>
<gene>
    <name evidence="2" type="ORF">ACFPK0_00090</name>
</gene>
<comment type="caution">
    <text evidence="2">The sequence shown here is derived from an EMBL/GenBank/DDBJ whole genome shotgun (WGS) entry which is preliminary data.</text>
</comment>
<reference evidence="3" key="1">
    <citation type="journal article" date="2019" name="Int. J. Syst. Evol. Microbiol.">
        <title>The Global Catalogue of Microorganisms (GCM) 10K type strain sequencing project: providing services to taxonomists for standard genome sequencing and annotation.</title>
        <authorList>
            <consortium name="The Broad Institute Genomics Platform"/>
            <consortium name="The Broad Institute Genome Sequencing Center for Infectious Disease"/>
            <person name="Wu L."/>
            <person name="Ma J."/>
        </authorList>
    </citation>
    <scope>NUCLEOTIDE SEQUENCE [LARGE SCALE GENOMIC DNA]</scope>
    <source>
        <strain evidence="3">KACC 12822</strain>
    </source>
</reference>
<keyword evidence="3" id="KW-1185">Reference proteome</keyword>
<feature type="region of interest" description="Disordered" evidence="1">
    <location>
        <begin position="1"/>
        <end position="69"/>
    </location>
</feature>
<feature type="compositionally biased region" description="Basic and acidic residues" evidence="1">
    <location>
        <begin position="16"/>
        <end position="25"/>
    </location>
</feature>
<dbReference type="EMBL" id="JBHSMM010000001">
    <property type="protein sequence ID" value="MFC5438401.1"/>
    <property type="molecule type" value="Genomic_DNA"/>
</dbReference>
<evidence type="ECO:0000313" key="3">
    <source>
        <dbReference type="Proteomes" id="UP001596018"/>
    </source>
</evidence>
<accession>A0ABW0JRU5</accession>
<dbReference type="RefSeq" id="WP_056083568.1">
    <property type="nucleotide sequence ID" value="NZ_JALBWS010000015.1"/>
</dbReference>
<feature type="compositionally biased region" description="Low complexity" evidence="1">
    <location>
        <begin position="59"/>
        <end position="69"/>
    </location>
</feature>
<evidence type="ECO:0000256" key="1">
    <source>
        <dbReference type="SAM" id="MobiDB-lite"/>
    </source>
</evidence>
<dbReference type="Gene3D" id="1.10.287.700">
    <property type="entry name" value="Helix hairpin bin"/>
    <property type="match status" value="1"/>
</dbReference>
<organism evidence="2 3">
    <name type="scientific">Rhodanobacter ginsenosidimutans</name>
    <dbReference type="NCBI Taxonomy" id="490571"/>
    <lineage>
        <taxon>Bacteria</taxon>
        <taxon>Pseudomonadati</taxon>
        <taxon>Pseudomonadota</taxon>
        <taxon>Gammaproteobacteria</taxon>
        <taxon>Lysobacterales</taxon>
        <taxon>Rhodanobacteraceae</taxon>
        <taxon>Rhodanobacter</taxon>
    </lineage>
</organism>
<sequence length="121" mass="13155">MSNQVPDHSAPLSGNRIDEKAERVKQATSSAVASTKEAVDRAADHVEDSLHRATDKTAEAANRAADTAADVAERGREVCDRTMDTADAWLEQARLYVREKPVQSVAMALGAGWLLGRILRR</sequence>
<feature type="compositionally biased region" description="Basic and acidic residues" evidence="1">
    <location>
        <begin position="37"/>
        <end position="58"/>
    </location>
</feature>
<evidence type="ECO:0000313" key="2">
    <source>
        <dbReference type="EMBL" id="MFC5438401.1"/>
    </source>
</evidence>
<proteinExistence type="predicted"/>